<dbReference type="RefSeq" id="WP_116067012.1">
    <property type="nucleotide sequence ID" value="NZ_BONB01000015.1"/>
</dbReference>
<proteinExistence type="inferred from homology"/>
<gene>
    <name evidence="6" type="ORF">DFJ67_1257</name>
</gene>
<dbReference type="GO" id="GO:0006412">
    <property type="term" value="P:translation"/>
    <property type="evidence" value="ECO:0007669"/>
    <property type="project" value="UniProtKB-KW"/>
</dbReference>
<accession>A0A3D9ZFM0</accession>
<comment type="caution">
    <text evidence="6">The sequence shown here is derived from an EMBL/GenBank/DDBJ whole genome shotgun (WGS) entry which is preliminary data.</text>
</comment>
<dbReference type="PANTHER" id="PTHR30411:SF0">
    <property type="entry name" value="CYS-TRNA(PRO)_CYS-TRNA(CYS) DEACYLASE YBAK"/>
    <property type="match status" value="1"/>
</dbReference>
<dbReference type="CDD" id="cd00002">
    <property type="entry name" value="YbaK_deacylase"/>
    <property type="match status" value="1"/>
</dbReference>
<sequence>MAKRAQGTPATVVLTREKVPFTTHPYDVDPKTPAYGEAVAAALGIDPPRVFKTLVATVDGQLGVGIVPVARSLDLKALAATLGAKRAAMAEPTAAERATGYVTGGISPLGQRTRLPVVLDDSALGFETIFVSAGKRGLQLELSPADLVHLTDAAVARIAT</sequence>
<keyword evidence="7" id="KW-1185">Reference proteome</keyword>
<keyword evidence="2 4" id="KW-0648">Protein biosynthesis</keyword>
<dbReference type="PIRSF" id="PIRSF006181">
    <property type="entry name" value="EbsC_YbaK"/>
    <property type="match status" value="1"/>
</dbReference>
<dbReference type="PANTHER" id="PTHR30411">
    <property type="entry name" value="CYTOPLASMIC PROTEIN"/>
    <property type="match status" value="1"/>
</dbReference>
<dbReference type="Proteomes" id="UP000256913">
    <property type="component" value="Unassembled WGS sequence"/>
</dbReference>
<organism evidence="6 7">
    <name type="scientific">Asanoa ferruginea</name>
    <dbReference type="NCBI Taxonomy" id="53367"/>
    <lineage>
        <taxon>Bacteria</taxon>
        <taxon>Bacillati</taxon>
        <taxon>Actinomycetota</taxon>
        <taxon>Actinomycetes</taxon>
        <taxon>Micromonosporales</taxon>
        <taxon>Micromonosporaceae</taxon>
        <taxon>Asanoa</taxon>
    </lineage>
</organism>
<feature type="domain" description="YbaK/aminoacyl-tRNA synthetase-associated" evidence="5">
    <location>
        <begin position="37"/>
        <end position="149"/>
    </location>
</feature>
<name>A0A3D9ZFM0_9ACTN</name>
<evidence type="ECO:0000313" key="7">
    <source>
        <dbReference type="Proteomes" id="UP000256913"/>
    </source>
</evidence>
<dbReference type="GO" id="GO:0002161">
    <property type="term" value="F:aminoacyl-tRNA deacylase activity"/>
    <property type="evidence" value="ECO:0007669"/>
    <property type="project" value="InterPro"/>
</dbReference>
<dbReference type="AlphaFoldDB" id="A0A3D9ZFM0"/>
<evidence type="ECO:0000313" key="6">
    <source>
        <dbReference type="EMBL" id="REF95304.1"/>
    </source>
</evidence>
<dbReference type="Gene3D" id="3.90.960.10">
    <property type="entry name" value="YbaK/aminoacyl-tRNA synthetase-associated domain"/>
    <property type="match status" value="1"/>
</dbReference>
<dbReference type="Pfam" id="PF04073">
    <property type="entry name" value="tRNA_edit"/>
    <property type="match status" value="1"/>
</dbReference>
<comment type="similarity">
    <text evidence="1 4">Belongs to the prolyl-tRNA editing family. YbaK/EbsC subfamily.</text>
</comment>
<evidence type="ECO:0000256" key="4">
    <source>
        <dbReference type="PIRNR" id="PIRNR006181"/>
    </source>
</evidence>
<dbReference type="SUPFAM" id="SSF55826">
    <property type="entry name" value="YbaK/ProRS associated domain"/>
    <property type="match status" value="1"/>
</dbReference>
<keyword evidence="3 4" id="KW-0456">Lyase</keyword>
<evidence type="ECO:0000256" key="3">
    <source>
        <dbReference type="ARBA" id="ARBA00023239"/>
    </source>
</evidence>
<dbReference type="OrthoDB" id="9809296at2"/>
<evidence type="ECO:0000259" key="5">
    <source>
        <dbReference type="Pfam" id="PF04073"/>
    </source>
</evidence>
<reference evidence="6 7" key="1">
    <citation type="submission" date="2018-08" db="EMBL/GenBank/DDBJ databases">
        <title>Sequencing the genomes of 1000 actinobacteria strains.</title>
        <authorList>
            <person name="Klenk H.-P."/>
        </authorList>
    </citation>
    <scope>NUCLEOTIDE SEQUENCE [LARGE SCALE GENOMIC DNA]</scope>
    <source>
        <strain evidence="6 7">DSM 44099</strain>
    </source>
</reference>
<dbReference type="EC" id="4.2.-.-" evidence="4"/>
<dbReference type="EMBL" id="QUMQ01000001">
    <property type="protein sequence ID" value="REF95304.1"/>
    <property type="molecule type" value="Genomic_DNA"/>
</dbReference>
<evidence type="ECO:0000256" key="1">
    <source>
        <dbReference type="ARBA" id="ARBA00009798"/>
    </source>
</evidence>
<dbReference type="NCBIfam" id="TIGR00011">
    <property type="entry name" value="YbaK_EbsC"/>
    <property type="match status" value="1"/>
</dbReference>
<evidence type="ECO:0000256" key="2">
    <source>
        <dbReference type="ARBA" id="ARBA00022917"/>
    </source>
</evidence>
<protein>
    <recommendedName>
        <fullName evidence="4">Cys-tRNA(Pro)/Cys-tRNA(Cys) deacylase</fullName>
        <ecNumber evidence="4">4.2.-.-</ecNumber>
    </recommendedName>
</protein>
<dbReference type="InterPro" id="IPR007214">
    <property type="entry name" value="YbaK/aa-tRNA-synth-assoc-dom"/>
</dbReference>
<dbReference type="InterPro" id="IPR004369">
    <property type="entry name" value="Prolyl-tRNA_editing_YbaK/EbsC"/>
</dbReference>
<dbReference type="GO" id="GO:0016829">
    <property type="term" value="F:lyase activity"/>
    <property type="evidence" value="ECO:0007669"/>
    <property type="project" value="UniProtKB-KW"/>
</dbReference>
<dbReference type="InterPro" id="IPR036754">
    <property type="entry name" value="YbaK/aa-tRNA-synt-asso_dom_sf"/>
</dbReference>